<reference evidence="2 3" key="1">
    <citation type="journal article" date="2015" name="Genome Announc.">
        <title>Complete Genome Sequence of Cupriavidus basilensis 4G11, Isolated from the Oak Ridge Field Research Center Site.</title>
        <authorList>
            <person name="Ray J."/>
            <person name="Waters R.J."/>
            <person name="Skerker J.M."/>
            <person name="Kuehl J.V."/>
            <person name="Price M.N."/>
            <person name="Huang J."/>
            <person name="Chakraborty R."/>
            <person name="Arkin A.P."/>
            <person name="Deutschbauer A."/>
        </authorList>
    </citation>
    <scope>NUCLEOTIDE SEQUENCE [LARGE SCALE GENOMIC DNA]</scope>
    <source>
        <strain evidence="2">4G11</strain>
    </source>
</reference>
<dbReference type="PROSITE" id="PS51257">
    <property type="entry name" value="PROKAR_LIPOPROTEIN"/>
    <property type="match status" value="1"/>
</dbReference>
<keyword evidence="3" id="KW-1185">Reference proteome</keyword>
<dbReference type="AlphaFoldDB" id="A0A0C4Y7V4"/>
<name>A0A0C4Y7V4_9BURK</name>
<protein>
    <submittedName>
        <fullName evidence="2">RND efflux system, outer membrane lipoprotein, NodT family</fullName>
    </submittedName>
</protein>
<organism evidence="2 3">
    <name type="scientific">Cupriavidus basilensis</name>
    <dbReference type="NCBI Taxonomy" id="68895"/>
    <lineage>
        <taxon>Bacteria</taxon>
        <taxon>Pseudomonadati</taxon>
        <taxon>Pseudomonadota</taxon>
        <taxon>Betaproteobacteria</taxon>
        <taxon>Burkholderiales</taxon>
        <taxon>Burkholderiaceae</taxon>
        <taxon>Cupriavidus</taxon>
    </lineage>
</organism>
<accession>A0A0C4Y7V4</accession>
<dbReference type="STRING" id="68895.RR42_m0832"/>
<feature type="chain" id="PRO_5002181507" evidence="1">
    <location>
        <begin position="22"/>
        <end position="216"/>
    </location>
</feature>
<feature type="signal peptide" evidence="1">
    <location>
        <begin position="1"/>
        <end position="21"/>
    </location>
</feature>
<gene>
    <name evidence="2" type="ORF">RR42_m0832</name>
</gene>
<dbReference type="PANTHER" id="PTHR30203:SF25">
    <property type="entry name" value="OUTER MEMBRANE PROTEIN-RELATED"/>
    <property type="match status" value="1"/>
</dbReference>
<keyword evidence="1" id="KW-0732">Signal</keyword>
<dbReference type="EMBL" id="CP010536">
    <property type="protein sequence ID" value="AJG18244.1"/>
    <property type="molecule type" value="Genomic_DNA"/>
</dbReference>
<evidence type="ECO:0000256" key="1">
    <source>
        <dbReference type="SAM" id="SignalP"/>
    </source>
</evidence>
<dbReference type="PANTHER" id="PTHR30203">
    <property type="entry name" value="OUTER MEMBRANE CATION EFFLUX PROTEIN"/>
    <property type="match status" value="1"/>
</dbReference>
<evidence type="ECO:0000313" key="3">
    <source>
        <dbReference type="Proteomes" id="UP000031843"/>
    </source>
</evidence>
<dbReference type="InterPro" id="IPR010131">
    <property type="entry name" value="MdtP/NodT-like"/>
</dbReference>
<keyword evidence="2" id="KW-0449">Lipoprotein</keyword>
<dbReference type="KEGG" id="cbw:RR42_m0832"/>
<proteinExistence type="predicted"/>
<sequence>MNAARLLSPHLFCLALASAWMGGCAVGPDYQRAPAETPAAYREAVPDDHQWQVAEPRPVDLTQAWWVGFDDARLNELVGHANAANQSLRQAEAQYRQSRAPASAADLAAARLTIQGELVQDYIQLRVTDVLKALYAFALPAYEESLKLTQSQFRAGVPTSGDVAPAASVTSAQVKREDVPIGRSGVGTVQAMATVTVKPRVDGQLDRVGFVEGQDV</sequence>
<dbReference type="Proteomes" id="UP000031843">
    <property type="component" value="Chromosome main"/>
</dbReference>
<dbReference type="Gene3D" id="2.40.50.100">
    <property type="match status" value="1"/>
</dbReference>
<dbReference type="SUPFAM" id="SSF56954">
    <property type="entry name" value="Outer membrane efflux proteins (OEP)"/>
    <property type="match status" value="1"/>
</dbReference>
<dbReference type="SUPFAM" id="SSF111369">
    <property type="entry name" value="HlyD-like secretion proteins"/>
    <property type="match status" value="1"/>
</dbReference>
<evidence type="ECO:0000313" key="2">
    <source>
        <dbReference type="EMBL" id="AJG18244.1"/>
    </source>
</evidence>
<dbReference type="Gene3D" id="1.20.1600.10">
    <property type="entry name" value="Outer membrane efflux proteins (OEP)"/>
    <property type="match status" value="1"/>
</dbReference>